<proteinExistence type="predicted"/>
<sequence length="88" mass="10087">MFMIIFMNLDLPIRFIYDSGFLFLFRRQVFHSKFNAGLSSTSHSHLCVSTRTSVSSSSGAPPRHHLSAIVDDDLRVPFRVLVVFSRRI</sequence>
<evidence type="ECO:0000313" key="2">
    <source>
        <dbReference type="Proteomes" id="UP001055879"/>
    </source>
</evidence>
<name>A0ACB9FJT4_ARCLA</name>
<dbReference type="EMBL" id="CM042047">
    <property type="protein sequence ID" value="KAI3771125.1"/>
    <property type="molecule type" value="Genomic_DNA"/>
</dbReference>
<gene>
    <name evidence="1" type="ORF">L6452_02283</name>
</gene>
<reference evidence="1 2" key="2">
    <citation type="journal article" date="2022" name="Mol. Ecol. Resour.">
        <title>The genomes of chicory, endive, great burdock and yacon provide insights into Asteraceae paleo-polyploidization history and plant inulin production.</title>
        <authorList>
            <person name="Fan W."/>
            <person name="Wang S."/>
            <person name="Wang H."/>
            <person name="Wang A."/>
            <person name="Jiang F."/>
            <person name="Liu H."/>
            <person name="Zhao H."/>
            <person name="Xu D."/>
            <person name="Zhang Y."/>
        </authorList>
    </citation>
    <scope>NUCLEOTIDE SEQUENCE [LARGE SCALE GENOMIC DNA]</scope>
    <source>
        <strain evidence="2">cv. Niubang</strain>
    </source>
</reference>
<keyword evidence="2" id="KW-1185">Reference proteome</keyword>
<evidence type="ECO:0000313" key="1">
    <source>
        <dbReference type="EMBL" id="KAI3771125.1"/>
    </source>
</evidence>
<dbReference type="Proteomes" id="UP001055879">
    <property type="component" value="Linkage Group LG01"/>
</dbReference>
<accession>A0ACB9FJT4</accession>
<protein>
    <submittedName>
        <fullName evidence="1">Uncharacterized protein</fullName>
    </submittedName>
</protein>
<comment type="caution">
    <text evidence="1">The sequence shown here is derived from an EMBL/GenBank/DDBJ whole genome shotgun (WGS) entry which is preliminary data.</text>
</comment>
<reference evidence="2" key="1">
    <citation type="journal article" date="2022" name="Mol. Ecol. Resour.">
        <title>The genomes of chicory, endive, great burdock and yacon provide insights into Asteraceae palaeo-polyploidization history and plant inulin production.</title>
        <authorList>
            <person name="Fan W."/>
            <person name="Wang S."/>
            <person name="Wang H."/>
            <person name="Wang A."/>
            <person name="Jiang F."/>
            <person name="Liu H."/>
            <person name="Zhao H."/>
            <person name="Xu D."/>
            <person name="Zhang Y."/>
        </authorList>
    </citation>
    <scope>NUCLEOTIDE SEQUENCE [LARGE SCALE GENOMIC DNA]</scope>
    <source>
        <strain evidence="2">cv. Niubang</strain>
    </source>
</reference>
<organism evidence="1 2">
    <name type="scientific">Arctium lappa</name>
    <name type="common">Greater burdock</name>
    <name type="synonym">Lappa major</name>
    <dbReference type="NCBI Taxonomy" id="4217"/>
    <lineage>
        <taxon>Eukaryota</taxon>
        <taxon>Viridiplantae</taxon>
        <taxon>Streptophyta</taxon>
        <taxon>Embryophyta</taxon>
        <taxon>Tracheophyta</taxon>
        <taxon>Spermatophyta</taxon>
        <taxon>Magnoliopsida</taxon>
        <taxon>eudicotyledons</taxon>
        <taxon>Gunneridae</taxon>
        <taxon>Pentapetalae</taxon>
        <taxon>asterids</taxon>
        <taxon>campanulids</taxon>
        <taxon>Asterales</taxon>
        <taxon>Asteraceae</taxon>
        <taxon>Carduoideae</taxon>
        <taxon>Cardueae</taxon>
        <taxon>Arctiinae</taxon>
        <taxon>Arctium</taxon>
    </lineage>
</organism>